<comment type="caution">
    <text evidence="3">The sequence shown here is derived from an EMBL/GenBank/DDBJ whole genome shotgun (WGS) entry which is preliminary data.</text>
</comment>
<keyword evidence="2" id="KW-0732">Signal</keyword>
<gene>
    <name evidence="3" type="ORF">HHI36_005770</name>
</gene>
<keyword evidence="1" id="KW-0808">Transferase</keyword>
<dbReference type="PANTHER" id="PTHR12001">
    <property type="entry name" value="GERANYLGERANYL PYROPHOSPHATE SYNTHASE"/>
    <property type="match status" value="1"/>
</dbReference>
<sequence length="309" mass="34447">MQAWGLVVLLVSKALGHTSEINLTEEDKASGFLHSQRALAEVTEMIRTSHLIHKGLMNLQKDYIEEISGDMVFGNKIALLSGDYLLSNSCVELANLQNQELVELMSSAVRDLSESEFIGLRDSQNNPLPSPPKKEKDEYSFQFSDDPLEPVRIEDALGNAQAEWTLRNILEAGSLLGKSCQGTLKLAGHSSDLQEQAYRFGRHIALAWQACLERQPFISGSAGPFSLVSAPVLFTLEYNHGLYAEIEKGYHNINDVDFDEIRRIVLEGPGLELTKKLQSEHSDMSFEFLRKLPDTEARNAILNILAAME</sequence>
<reference evidence="3 4" key="1">
    <citation type="journal article" date="2021" name="BMC Biol.">
        <title>Horizontally acquired antibacterial genes associated with adaptive radiation of ladybird beetles.</title>
        <authorList>
            <person name="Li H.S."/>
            <person name="Tang X.F."/>
            <person name="Huang Y.H."/>
            <person name="Xu Z.Y."/>
            <person name="Chen M.L."/>
            <person name="Du X.Y."/>
            <person name="Qiu B.Y."/>
            <person name="Chen P.T."/>
            <person name="Zhang W."/>
            <person name="Slipinski A."/>
            <person name="Escalona H.E."/>
            <person name="Waterhouse R.M."/>
            <person name="Zwick A."/>
            <person name="Pang H."/>
        </authorList>
    </citation>
    <scope>NUCLEOTIDE SEQUENCE [LARGE SCALE GENOMIC DNA]</scope>
    <source>
        <strain evidence="3">SYSU2018</strain>
    </source>
</reference>
<dbReference type="SUPFAM" id="SSF48576">
    <property type="entry name" value="Terpenoid synthases"/>
    <property type="match status" value="1"/>
</dbReference>
<dbReference type="GO" id="GO:0016740">
    <property type="term" value="F:transferase activity"/>
    <property type="evidence" value="ECO:0007669"/>
    <property type="project" value="UniProtKB-KW"/>
</dbReference>
<comment type="similarity">
    <text evidence="1">Belongs to the FPP/GGPP synthase family.</text>
</comment>
<dbReference type="Proteomes" id="UP001516400">
    <property type="component" value="Unassembled WGS sequence"/>
</dbReference>
<evidence type="ECO:0000313" key="4">
    <source>
        <dbReference type="Proteomes" id="UP001516400"/>
    </source>
</evidence>
<dbReference type="Pfam" id="PF00348">
    <property type="entry name" value="polyprenyl_synt"/>
    <property type="match status" value="1"/>
</dbReference>
<dbReference type="Gene3D" id="1.10.600.10">
    <property type="entry name" value="Farnesyl Diphosphate Synthase"/>
    <property type="match status" value="1"/>
</dbReference>
<evidence type="ECO:0008006" key="5">
    <source>
        <dbReference type="Google" id="ProtNLM"/>
    </source>
</evidence>
<accession>A0ABD2NW06</accession>
<protein>
    <recommendedName>
        <fullName evidence="5">Decaprenyl-diphosphate synthase subunit 2</fullName>
    </recommendedName>
</protein>
<evidence type="ECO:0000256" key="1">
    <source>
        <dbReference type="RuleBase" id="RU004466"/>
    </source>
</evidence>
<dbReference type="EMBL" id="JABFTP020000144">
    <property type="protein sequence ID" value="KAL3282594.1"/>
    <property type="molecule type" value="Genomic_DNA"/>
</dbReference>
<keyword evidence="4" id="KW-1185">Reference proteome</keyword>
<dbReference type="AlphaFoldDB" id="A0ABD2NW06"/>
<name>A0ABD2NW06_9CUCU</name>
<dbReference type="GO" id="GO:0042811">
    <property type="term" value="P:pheromone biosynthetic process"/>
    <property type="evidence" value="ECO:0007669"/>
    <property type="project" value="UniProtKB-ARBA"/>
</dbReference>
<dbReference type="InterPro" id="IPR000092">
    <property type="entry name" value="Polyprenyl_synt"/>
</dbReference>
<dbReference type="PANTHER" id="PTHR12001:SF55">
    <property type="entry name" value="ALL TRANS-POLYPRENYL-DIPHOSPHATE SYNTHASE PDSS2"/>
    <property type="match status" value="1"/>
</dbReference>
<feature type="signal peptide" evidence="2">
    <location>
        <begin position="1"/>
        <end position="16"/>
    </location>
</feature>
<proteinExistence type="inferred from homology"/>
<organism evidence="3 4">
    <name type="scientific">Cryptolaemus montrouzieri</name>
    <dbReference type="NCBI Taxonomy" id="559131"/>
    <lineage>
        <taxon>Eukaryota</taxon>
        <taxon>Metazoa</taxon>
        <taxon>Ecdysozoa</taxon>
        <taxon>Arthropoda</taxon>
        <taxon>Hexapoda</taxon>
        <taxon>Insecta</taxon>
        <taxon>Pterygota</taxon>
        <taxon>Neoptera</taxon>
        <taxon>Endopterygota</taxon>
        <taxon>Coleoptera</taxon>
        <taxon>Polyphaga</taxon>
        <taxon>Cucujiformia</taxon>
        <taxon>Coccinelloidea</taxon>
        <taxon>Coccinellidae</taxon>
        <taxon>Scymninae</taxon>
        <taxon>Scymnini</taxon>
        <taxon>Cryptolaemus</taxon>
    </lineage>
</organism>
<dbReference type="InterPro" id="IPR008949">
    <property type="entry name" value="Isoprenoid_synthase_dom_sf"/>
</dbReference>
<evidence type="ECO:0000256" key="2">
    <source>
        <dbReference type="SAM" id="SignalP"/>
    </source>
</evidence>
<feature type="chain" id="PRO_5044747835" description="Decaprenyl-diphosphate synthase subunit 2" evidence="2">
    <location>
        <begin position="17"/>
        <end position="309"/>
    </location>
</feature>
<evidence type="ECO:0000313" key="3">
    <source>
        <dbReference type="EMBL" id="KAL3282594.1"/>
    </source>
</evidence>